<dbReference type="SUPFAM" id="SSF69203">
    <property type="entry name" value="Nucleoplasmin-like core domain"/>
    <property type="match status" value="1"/>
</dbReference>
<keyword evidence="7" id="KW-1185">Reference proteome</keyword>
<dbReference type="InterPro" id="IPR024057">
    <property type="entry name" value="Nucleoplasmin_core_dom"/>
</dbReference>
<evidence type="ECO:0000259" key="5">
    <source>
        <dbReference type="Pfam" id="PF03066"/>
    </source>
</evidence>
<dbReference type="InterPro" id="IPR036824">
    <property type="entry name" value="Nucleoplasmin_core_dom_sf"/>
</dbReference>
<proteinExistence type="inferred from homology"/>
<feature type="region of interest" description="Disordered" evidence="4">
    <location>
        <begin position="125"/>
        <end position="177"/>
    </location>
</feature>
<dbReference type="GO" id="GO:0042393">
    <property type="term" value="F:histone binding"/>
    <property type="evidence" value="ECO:0007669"/>
    <property type="project" value="TreeGrafter"/>
</dbReference>
<evidence type="ECO:0000256" key="2">
    <source>
        <dbReference type="ARBA" id="ARBA00010744"/>
    </source>
</evidence>
<dbReference type="PANTHER" id="PTHR22747">
    <property type="entry name" value="NUCLEOPLASMIN"/>
    <property type="match status" value="1"/>
</dbReference>
<name>A0A9N9MPY5_9CUCU</name>
<evidence type="ECO:0000256" key="1">
    <source>
        <dbReference type="ARBA" id="ARBA00004123"/>
    </source>
</evidence>
<dbReference type="Pfam" id="PF03066">
    <property type="entry name" value="Nucleoplasmin"/>
    <property type="match status" value="1"/>
</dbReference>
<feature type="compositionally biased region" description="Low complexity" evidence="4">
    <location>
        <begin position="156"/>
        <end position="177"/>
    </location>
</feature>
<sequence>MADEYFFAMSLEGNNLTQAWDPEAKGASTDDYQGGHKLIIKQIVLGEDAVEGEVNVVQVEAMSLKESSKVPIAVLQTGGCRQQISVDLSFPDPPVTFSLLKGKGPVHLIGHHLIGGPIEEFDELDEMEEEMVDDEEGEEGAEDEDDEEPKLKKAKNNSNNSPKGKSPAKNNSSKPKK</sequence>
<comment type="similarity">
    <text evidence="2">Belongs to the nucleoplasmin family.</text>
</comment>
<dbReference type="GO" id="GO:0005730">
    <property type="term" value="C:nucleolus"/>
    <property type="evidence" value="ECO:0007669"/>
    <property type="project" value="TreeGrafter"/>
</dbReference>
<organism evidence="6 7">
    <name type="scientific">Ceutorhynchus assimilis</name>
    <name type="common">cabbage seed weevil</name>
    <dbReference type="NCBI Taxonomy" id="467358"/>
    <lineage>
        <taxon>Eukaryota</taxon>
        <taxon>Metazoa</taxon>
        <taxon>Ecdysozoa</taxon>
        <taxon>Arthropoda</taxon>
        <taxon>Hexapoda</taxon>
        <taxon>Insecta</taxon>
        <taxon>Pterygota</taxon>
        <taxon>Neoptera</taxon>
        <taxon>Endopterygota</taxon>
        <taxon>Coleoptera</taxon>
        <taxon>Polyphaga</taxon>
        <taxon>Cucujiformia</taxon>
        <taxon>Curculionidae</taxon>
        <taxon>Ceutorhynchinae</taxon>
        <taxon>Ceutorhynchus</taxon>
    </lineage>
</organism>
<feature type="domain" description="Nucleoplasmin core" evidence="5">
    <location>
        <begin position="6"/>
        <end position="114"/>
    </location>
</feature>
<accession>A0A9N9MPY5</accession>
<dbReference type="AlphaFoldDB" id="A0A9N9MPY5"/>
<comment type="subcellular location">
    <subcellularLocation>
        <location evidence="1">Nucleus</location>
    </subcellularLocation>
</comment>
<feature type="compositionally biased region" description="Acidic residues" evidence="4">
    <location>
        <begin position="125"/>
        <end position="148"/>
    </location>
</feature>
<dbReference type="Proteomes" id="UP001152799">
    <property type="component" value="Chromosome 3"/>
</dbReference>
<evidence type="ECO:0000313" key="6">
    <source>
        <dbReference type="EMBL" id="CAG9766694.1"/>
    </source>
</evidence>
<dbReference type="EMBL" id="OU892279">
    <property type="protein sequence ID" value="CAG9766694.1"/>
    <property type="molecule type" value="Genomic_DNA"/>
</dbReference>
<keyword evidence="3" id="KW-0539">Nucleus</keyword>
<dbReference type="GO" id="GO:0006338">
    <property type="term" value="P:chromatin remodeling"/>
    <property type="evidence" value="ECO:0007669"/>
    <property type="project" value="TreeGrafter"/>
</dbReference>
<dbReference type="GO" id="GO:0005737">
    <property type="term" value="C:cytoplasm"/>
    <property type="evidence" value="ECO:0007669"/>
    <property type="project" value="TreeGrafter"/>
</dbReference>
<evidence type="ECO:0000256" key="3">
    <source>
        <dbReference type="ARBA" id="ARBA00023242"/>
    </source>
</evidence>
<dbReference type="Gene3D" id="2.60.120.340">
    <property type="entry name" value="Nucleoplasmin core domain"/>
    <property type="match status" value="1"/>
</dbReference>
<dbReference type="GO" id="GO:0005654">
    <property type="term" value="C:nucleoplasm"/>
    <property type="evidence" value="ECO:0007669"/>
    <property type="project" value="TreeGrafter"/>
</dbReference>
<protein>
    <recommendedName>
        <fullName evidence="5">Nucleoplasmin core domain-containing protein</fullName>
    </recommendedName>
</protein>
<dbReference type="OrthoDB" id="6075101at2759"/>
<dbReference type="PANTHER" id="PTHR22747:SF18">
    <property type="entry name" value="GEO09167P1-RELATED"/>
    <property type="match status" value="1"/>
</dbReference>
<evidence type="ECO:0000313" key="7">
    <source>
        <dbReference type="Proteomes" id="UP001152799"/>
    </source>
</evidence>
<dbReference type="GO" id="GO:0003723">
    <property type="term" value="F:RNA binding"/>
    <property type="evidence" value="ECO:0007669"/>
    <property type="project" value="TreeGrafter"/>
</dbReference>
<gene>
    <name evidence="6" type="ORF">CEUTPL_LOCUS7269</name>
</gene>
<dbReference type="InterPro" id="IPR004301">
    <property type="entry name" value="Nucleoplasmin"/>
</dbReference>
<dbReference type="GO" id="GO:0003682">
    <property type="term" value="F:chromatin binding"/>
    <property type="evidence" value="ECO:0007669"/>
    <property type="project" value="TreeGrafter"/>
</dbReference>
<evidence type="ECO:0000256" key="4">
    <source>
        <dbReference type="SAM" id="MobiDB-lite"/>
    </source>
</evidence>
<reference evidence="6" key="1">
    <citation type="submission" date="2022-01" db="EMBL/GenBank/DDBJ databases">
        <authorList>
            <person name="King R."/>
        </authorList>
    </citation>
    <scope>NUCLEOTIDE SEQUENCE</scope>
</reference>